<dbReference type="EMBL" id="BDGG01000005">
    <property type="protein sequence ID" value="GAU99311.1"/>
    <property type="molecule type" value="Genomic_DNA"/>
</dbReference>
<name>A0A1D1VCE3_RAMVA</name>
<feature type="compositionally biased region" description="Polar residues" evidence="4">
    <location>
        <begin position="1"/>
        <end position="10"/>
    </location>
</feature>
<dbReference type="InterPro" id="IPR016024">
    <property type="entry name" value="ARM-type_fold"/>
</dbReference>
<evidence type="ECO:0000313" key="7">
    <source>
        <dbReference type="Proteomes" id="UP000186922"/>
    </source>
</evidence>
<evidence type="ECO:0000256" key="3">
    <source>
        <dbReference type="ARBA" id="ARBA00023242"/>
    </source>
</evidence>
<organism evidence="6 7">
    <name type="scientific">Ramazzottius varieornatus</name>
    <name type="common">Water bear</name>
    <name type="synonym">Tardigrade</name>
    <dbReference type="NCBI Taxonomy" id="947166"/>
    <lineage>
        <taxon>Eukaryota</taxon>
        <taxon>Metazoa</taxon>
        <taxon>Ecdysozoa</taxon>
        <taxon>Tardigrada</taxon>
        <taxon>Eutardigrada</taxon>
        <taxon>Parachela</taxon>
        <taxon>Hypsibioidea</taxon>
        <taxon>Ramazzottiidae</taxon>
        <taxon>Ramazzottius</taxon>
    </lineage>
</organism>
<feature type="compositionally biased region" description="Basic and acidic residues" evidence="4">
    <location>
        <begin position="182"/>
        <end position="192"/>
    </location>
</feature>
<comment type="caution">
    <text evidence="6">The sequence shown here is derived from an EMBL/GenBank/DDBJ whole genome shotgun (WGS) entry which is preliminary data.</text>
</comment>
<dbReference type="SMART" id="SM00544">
    <property type="entry name" value="MA3"/>
    <property type="match status" value="1"/>
</dbReference>
<accession>A0A1D1VCE3</accession>
<dbReference type="Gene3D" id="1.25.40.180">
    <property type="match status" value="1"/>
</dbReference>
<dbReference type="PANTHER" id="PTHR18034">
    <property type="entry name" value="CELL CYCLE CONTROL PROTEIN CWF22-RELATED"/>
    <property type="match status" value="1"/>
</dbReference>
<feature type="domain" description="MI" evidence="5">
    <location>
        <begin position="606"/>
        <end position="723"/>
    </location>
</feature>
<dbReference type="SUPFAM" id="SSF48371">
    <property type="entry name" value="ARM repeat"/>
    <property type="match status" value="1"/>
</dbReference>
<comment type="subcellular location">
    <subcellularLocation>
        <location evidence="1">Nucleus</location>
        <location evidence="1">Nucleolus</location>
    </subcellularLocation>
</comment>
<dbReference type="InterPro" id="IPR003891">
    <property type="entry name" value="Initiation_fac_eIF4g_MI"/>
</dbReference>
<dbReference type="PROSITE" id="PS51366">
    <property type="entry name" value="MI"/>
    <property type="match status" value="1"/>
</dbReference>
<evidence type="ECO:0000256" key="1">
    <source>
        <dbReference type="ARBA" id="ARBA00004604"/>
    </source>
</evidence>
<keyword evidence="3" id="KW-0539">Nucleus</keyword>
<comment type="similarity">
    <text evidence="2">Belongs to the CWC22 family.</text>
</comment>
<dbReference type="STRING" id="947166.A0A1D1VCE3"/>
<dbReference type="Pfam" id="PF02854">
    <property type="entry name" value="MIF4G"/>
    <property type="match status" value="1"/>
</dbReference>
<keyword evidence="7" id="KW-1185">Reference proteome</keyword>
<feature type="region of interest" description="Disordered" evidence="4">
    <location>
        <begin position="1"/>
        <end position="129"/>
    </location>
</feature>
<evidence type="ECO:0000256" key="4">
    <source>
        <dbReference type="SAM" id="MobiDB-lite"/>
    </source>
</evidence>
<reference evidence="6 7" key="1">
    <citation type="journal article" date="2016" name="Nat. Commun.">
        <title>Extremotolerant tardigrade genome and improved radiotolerance of human cultured cells by tardigrade-unique protein.</title>
        <authorList>
            <person name="Hashimoto T."/>
            <person name="Horikawa D.D."/>
            <person name="Saito Y."/>
            <person name="Kuwahara H."/>
            <person name="Kozuka-Hata H."/>
            <person name="Shin-I T."/>
            <person name="Minakuchi Y."/>
            <person name="Ohishi K."/>
            <person name="Motoyama A."/>
            <person name="Aizu T."/>
            <person name="Enomoto A."/>
            <person name="Kondo K."/>
            <person name="Tanaka S."/>
            <person name="Hara Y."/>
            <person name="Koshikawa S."/>
            <person name="Sagara H."/>
            <person name="Miura T."/>
            <person name="Yokobori S."/>
            <person name="Miyagawa K."/>
            <person name="Suzuki Y."/>
            <person name="Kubo T."/>
            <person name="Oyama M."/>
            <person name="Kohara Y."/>
            <person name="Fujiyama A."/>
            <person name="Arakawa K."/>
            <person name="Katayama T."/>
            <person name="Toyoda A."/>
            <person name="Kunieda T."/>
        </authorList>
    </citation>
    <scope>NUCLEOTIDE SEQUENCE [LARGE SCALE GENOMIC DNA]</scope>
    <source>
        <strain evidence="6 7">YOKOZUNA-1</strain>
    </source>
</reference>
<evidence type="ECO:0000256" key="2">
    <source>
        <dbReference type="ARBA" id="ARBA00006856"/>
    </source>
</evidence>
<dbReference type="AlphaFoldDB" id="A0A1D1VCE3"/>
<dbReference type="SMART" id="SM00543">
    <property type="entry name" value="MIF4G"/>
    <property type="match status" value="1"/>
</dbReference>
<dbReference type="PANTHER" id="PTHR18034:SF4">
    <property type="entry name" value="NUCLEOLAR MIF4G DOMAIN-CONTAINING PROTEIN 1"/>
    <property type="match status" value="1"/>
</dbReference>
<dbReference type="GO" id="GO:0005730">
    <property type="term" value="C:nucleolus"/>
    <property type="evidence" value="ECO:0007669"/>
    <property type="project" value="UniProtKB-SubCell"/>
</dbReference>
<feature type="compositionally biased region" description="Basic and acidic residues" evidence="4">
    <location>
        <begin position="77"/>
        <end position="111"/>
    </location>
</feature>
<feature type="compositionally biased region" description="Basic residues" evidence="4">
    <location>
        <begin position="33"/>
        <end position="51"/>
    </location>
</feature>
<gene>
    <name evidence="6" type="primary">RvY_10335-1</name>
    <name evidence="6" type="synonym">RvY_10335.1</name>
    <name evidence="6" type="ORF">RvY_10335</name>
</gene>
<evidence type="ECO:0000313" key="6">
    <source>
        <dbReference type="EMBL" id="GAU99311.1"/>
    </source>
</evidence>
<dbReference type="Proteomes" id="UP000186922">
    <property type="component" value="Unassembled WGS sequence"/>
</dbReference>
<dbReference type="InterPro" id="IPR003890">
    <property type="entry name" value="MIF4G-like_typ-3"/>
</dbReference>
<protein>
    <recommendedName>
        <fullName evidence="5">MI domain-containing protein</fullName>
    </recommendedName>
</protein>
<sequence>MGYRASTKTASKVAPGQPKTSSKASAASLLKPARTRKEQRKKNRQLKKVKKVAWYTHKTVEGLTAQPKTDSAKRKRSTGEDGKEIEESRAVRKKKDLEREARAQKKVEQLKEKKRQQNIQRLQAENEEEDRLIKKLEKKLRLNKRKNKTAVPASFTDDGLGYLLELMTDSAAGALNVNSEDNWGKKGTRDEDGRMEEELEDAEGEFGSEGDEMEQDEAEEGFDEVPNEDKDDEDQPEEDEMDGEDGLQSEPEESGSLREDIYGRMRDIEGNIVEPEVTGRYIPPARQATDGVADQSMVQLKRQLKGLLNRLTEANMAGIVKQVEQMFSSHSRFGMNETLTSLIFESCISPSLMPKKLAFEYGMFMALLYQNVGVEIGAFYIQKLLNSYDTLRAKETLHDEDRRIDNIVLLWCHAYNFKIIDASMVLDLLGEFADRFREKDINLTLSILREVGFSLRKDDPVALKELVATIQSKIGEKRNDEAKEMGSRVVFMLDTISAIKNNNMRKIPNYDPAELEHLLKVFRALIHKGHVMEAQLKVPLTDLRNASEKGRWWVVGAAWNKPGQGDPVDNRVEADRKSRVGQEGSLSAKFSEKLLRLATQQRMNTDVRKAIFCSIMSAEDYNDAFERVTKLGLKNAQEAEIIHVLLHCGLHEKKFNPFYSFVLEKFAAVHRTYQRQFLFTVWDKIRDLSTLSPTEAANLAEMVSHGLLHNDALPITVLKKINFADMNAALLTFLRAVLSELLLSPSEEDVRRIFAALSEKKYKTFRESVRLFVRHFLMRNSSKVLTGKFAKFTKEFLVDRIDAAEKSLLGARKI</sequence>
<dbReference type="OrthoDB" id="10260961at2759"/>
<dbReference type="InterPro" id="IPR050781">
    <property type="entry name" value="CWC22_splicing_factor"/>
</dbReference>
<dbReference type="Pfam" id="PF02847">
    <property type="entry name" value="MA3"/>
    <property type="match status" value="1"/>
</dbReference>
<feature type="compositionally biased region" description="Acidic residues" evidence="4">
    <location>
        <begin position="193"/>
        <end position="253"/>
    </location>
</feature>
<feature type="region of interest" description="Disordered" evidence="4">
    <location>
        <begin position="173"/>
        <end position="259"/>
    </location>
</feature>
<feature type="compositionally biased region" description="Low complexity" evidence="4">
    <location>
        <begin position="21"/>
        <end position="32"/>
    </location>
</feature>
<dbReference type="GO" id="GO:0003723">
    <property type="term" value="F:RNA binding"/>
    <property type="evidence" value="ECO:0007669"/>
    <property type="project" value="InterPro"/>
</dbReference>
<dbReference type="GO" id="GO:0042274">
    <property type="term" value="P:ribosomal small subunit biogenesis"/>
    <property type="evidence" value="ECO:0007669"/>
    <property type="project" value="TreeGrafter"/>
</dbReference>
<proteinExistence type="inferred from homology"/>
<evidence type="ECO:0000259" key="5">
    <source>
        <dbReference type="PROSITE" id="PS51366"/>
    </source>
</evidence>